<evidence type="ECO:0000256" key="12">
    <source>
        <dbReference type="ARBA" id="ARBA00022917"/>
    </source>
</evidence>
<dbReference type="SUPFAM" id="SSF52374">
    <property type="entry name" value="Nucleotidylyl transferase"/>
    <property type="match status" value="1"/>
</dbReference>
<evidence type="ECO:0000256" key="5">
    <source>
        <dbReference type="ARBA" id="ARBA00014738"/>
    </source>
</evidence>
<name>A0A3B0R8G2_9ZZZZ</name>
<proteinExistence type="inferred from homology"/>
<dbReference type="PANTHER" id="PTHR10890:SF3">
    <property type="entry name" value="CYSTEINE--TRNA LIGASE, CYTOPLASMIC"/>
    <property type="match status" value="1"/>
</dbReference>
<dbReference type="GO" id="GO:0006423">
    <property type="term" value="P:cysteinyl-tRNA aminoacylation"/>
    <property type="evidence" value="ECO:0007669"/>
    <property type="project" value="InterPro"/>
</dbReference>
<organism evidence="16">
    <name type="scientific">hydrothermal vent metagenome</name>
    <dbReference type="NCBI Taxonomy" id="652676"/>
    <lineage>
        <taxon>unclassified sequences</taxon>
        <taxon>metagenomes</taxon>
        <taxon>ecological metagenomes</taxon>
    </lineage>
</organism>
<evidence type="ECO:0000259" key="15">
    <source>
        <dbReference type="SMART" id="SM00840"/>
    </source>
</evidence>
<feature type="domain" description="Cysteinyl-tRNA synthetase class Ia DALR" evidence="15">
    <location>
        <begin position="347"/>
        <end position="416"/>
    </location>
</feature>
<dbReference type="InterPro" id="IPR032678">
    <property type="entry name" value="tRNA-synt_1_cat_dom"/>
</dbReference>
<evidence type="ECO:0000256" key="9">
    <source>
        <dbReference type="ARBA" id="ARBA00022741"/>
    </source>
</evidence>
<dbReference type="EC" id="6.1.1.16" evidence="4"/>
<dbReference type="InterPro" id="IPR015803">
    <property type="entry name" value="Cys-tRNA-ligase"/>
</dbReference>
<evidence type="ECO:0000313" key="16">
    <source>
        <dbReference type="EMBL" id="VAV84158.1"/>
    </source>
</evidence>
<dbReference type="InterPro" id="IPR015273">
    <property type="entry name" value="Cys-tRNA-synt_Ia_DALR"/>
</dbReference>
<dbReference type="EMBL" id="UOEA01000060">
    <property type="protein sequence ID" value="VAV84158.1"/>
    <property type="molecule type" value="Genomic_DNA"/>
</dbReference>
<dbReference type="GO" id="GO:0005524">
    <property type="term" value="F:ATP binding"/>
    <property type="evidence" value="ECO:0007669"/>
    <property type="project" value="UniProtKB-KW"/>
</dbReference>
<dbReference type="InterPro" id="IPR056411">
    <property type="entry name" value="CysS_C"/>
</dbReference>
<dbReference type="Pfam" id="PF23493">
    <property type="entry name" value="CysS_C"/>
    <property type="match status" value="1"/>
</dbReference>
<dbReference type="InterPro" id="IPR014729">
    <property type="entry name" value="Rossmann-like_a/b/a_fold"/>
</dbReference>
<dbReference type="GO" id="GO:0004817">
    <property type="term" value="F:cysteine-tRNA ligase activity"/>
    <property type="evidence" value="ECO:0007669"/>
    <property type="project" value="UniProtKB-EC"/>
</dbReference>
<keyword evidence="6" id="KW-0963">Cytoplasm</keyword>
<keyword evidence="8" id="KW-0479">Metal-binding</keyword>
<evidence type="ECO:0000256" key="10">
    <source>
        <dbReference type="ARBA" id="ARBA00022833"/>
    </source>
</evidence>
<dbReference type="SUPFAM" id="SSF47323">
    <property type="entry name" value="Anticodon-binding domain of a subclass of class I aminoacyl-tRNA synthetases"/>
    <property type="match status" value="1"/>
</dbReference>
<keyword evidence="13 16" id="KW-0030">Aminoacyl-tRNA synthetase</keyword>
<dbReference type="GO" id="GO:0005829">
    <property type="term" value="C:cytosol"/>
    <property type="evidence" value="ECO:0007669"/>
    <property type="project" value="TreeGrafter"/>
</dbReference>
<dbReference type="HAMAP" id="MF_00041">
    <property type="entry name" value="Cys_tRNA_synth"/>
    <property type="match status" value="1"/>
</dbReference>
<evidence type="ECO:0000256" key="4">
    <source>
        <dbReference type="ARBA" id="ARBA00012832"/>
    </source>
</evidence>
<comment type="cofactor">
    <cofactor evidence="1">
        <name>Zn(2+)</name>
        <dbReference type="ChEBI" id="CHEBI:29105"/>
    </cofactor>
</comment>
<keyword evidence="7 16" id="KW-0436">Ligase</keyword>
<dbReference type="Pfam" id="PF09190">
    <property type="entry name" value="DALR_2"/>
    <property type="match status" value="1"/>
</dbReference>
<dbReference type="InterPro" id="IPR009080">
    <property type="entry name" value="tRNAsynth_Ia_anticodon-bd"/>
</dbReference>
<evidence type="ECO:0000256" key="3">
    <source>
        <dbReference type="ARBA" id="ARBA00005594"/>
    </source>
</evidence>
<sequence length="475" mass="54009">MTLKIYNTLTNQKEEFTALEDGKIRLYVCGPTVYSQSHIGHARSAVSFDVIYRYLKHLGYDVNYTRNYTDIDDKIIKRANNDKEDWKVIAERYIESFDTDMSALGIELPTKRPRATESIDKIIELIETLIEKGYAYAVGADVFYSVRKFEGYGKLSGKNIEDLESGARVVVDERKKDPLDFALWKSSKKDEPWWESPWGNGRPGWHIECSAMCLEYLGETIDIHGGGKDLIFPHHENEIAQSEAATGKPFARYWIHNGFVNIEKEKMSKSLGNILNISEALSKNSAESIRLFLLSSQYRSPIDYTADTLTESEAKAERFYRTVRRIEESGGGAAVFSEESYKKKIADFDSAMNDDFNTALAIGKVFEEVAEINRLLDKTKKKGTEIPLEELGATVKFFKEVSTILGVFAKTPTEYFTEIKERAGIDSAEIEGLIKERLVARAAKDFEKADEIRDQLTGKNILLEDRDGETFWTVK</sequence>
<protein>
    <recommendedName>
        <fullName evidence="5">Cysteine--tRNA ligase</fullName>
        <ecNumber evidence="4">6.1.1.16</ecNumber>
    </recommendedName>
    <alternativeName>
        <fullName evidence="14">Cysteinyl-tRNA synthetase</fullName>
    </alternativeName>
</protein>
<dbReference type="InterPro" id="IPR024909">
    <property type="entry name" value="Cys-tRNA/MSH_ligase"/>
</dbReference>
<evidence type="ECO:0000256" key="7">
    <source>
        <dbReference type="ARBA" id="ARBA00022598"/>
    </source>
</evidence>
<keyword evidence="12" id="KW-0648">Protein biosynthesis</keyword>
<dbReference type="SMART" id="SM00840">
    <property type="entry name" value="DALR_2"/>
    <property type="match status" value="1"/>
</dbReference>
<dbReference type="Gene3D" id="3.40.50.620">
    <property type="entry name" value="HUPs"/>
    <property type="match status" value="1"/>
</dbReference>
<dbReference type="CDD" id="cd00672">
    <property type="entry name" value="CysRS_core"/>
    <property type="match status" value="1"/>
</dbReference>
<comment type="subcellular location">
    <subcellularLocation>
        <location evidence="2">Cytoplasm</location>
    </subcellularLocation>
</comment>
<evidence type="ECO:0000256" key="6">
    <source>
        <dbReference type="ARBA" id="ARBA00022490"/>
    </source>
</evidence>
<evidence type="ECO:0000256" key="2">
    <source>
        <dbReference type="ARBA" id="ARBA00004496"/>
    </source>
</evidence>
<keyword evidence="10" id="KW-0862">Zinc</keyword>
<dbReference type="GO" id="GO:0046872">
    <property type="term" value="F:metal ion binding"/>
    <property type="evidence" value="ECO:0007669"/>
    <property type="project" value="UniProtKB-KW"/>
</dbReference>
<keyword evidence="9" id="KW-0547">Nucleotide-binding</keyword>
<dbReference type="NCBIfam" id="TIGR00435">
    <property type="entry name" value="cysS"/>
    <property type="match status" value="1"/>
</dbReference>
<dbReference type="PANTHER" id="PTHR10890">
    <property type="entry name" value="CYSTEINYL-TRNA SYNTHETASE"/>
    <property type="match status" value="1"/>
</dbReference>
<evidence type="ECO:0000256" key="14">
    <source>
        <dbReference type="ARBA" id="ARBA00031499"/>
    </source>
</evidence>
<gene>
    <name evidence="16" type="ORF">MNBD_DELTA01-784</name>
</gene>
<dbReference type="PRINTS" id="PR00983">
    <property type="entry name" value="TRNASYNTHCYS"/>
</dbReference>
<dbReference type="Pfam" id="PF01406">
    <property type="entry name" value="tRNA-synt_1e"/>
    <property type="match status" value="1"/>
</dbReference>
<evidence type="ECO:0000256" key="1">
    <source>
        <dbReference type="ARBA" id="ARBA00001947"/>
    </source>
</evidence>
<evidence type="ECO:0000256" key="8">
    <source>
        <dbReference type="ARBA" id="ARBA00022723"/>
    </source>
</evidence>
<dbReference type="Gene3D" id="1.20.120.1910">
    <property type="entry name" value="Cysteine-tRNA ligase, C-terminal anti-codon recognition domain"/>
    <property type="match status" value="1"/>
</dbReference>
<dbReference type="AlphaFoldDB" id="A0A3B0R8G2"/>
<reference evidence="16" key="1">
    <citation type="submission" date="2018-06" db="EMBL/GenBank/DDBJ databases">
        <authorList>
            <person name="Zhirakovskaya E."/>
        </authorList>
    </citation>
    <scope>NUCLEOTIDE SEQUENCE</scope>
</reference>
<evidence type="ECO:0000256" key="11">
    <source>
        <dbReference type="ARBA" id="ARBA00022840"/>
    </source>
</evidence>
<accession>A0A3B0R8G2</accession>
<comment type="similarity">
    <text evidence="3">Belongs to the class-I aminoacyl-tRNA synthetase family.</text>
</comment>
<keyword evidence="11" id="KW-0067">ATP-binding</keyword>
<dbReference type="FunFam" id="3.40.50.620:FF:000009">
    <property type="entry name" value="Cysteine--tRNA ligase"/>
    <property type="match status" value="1"/>
</dbReference>
<evidence type="ECO:0000256" key="13">
    <source>
        <dbReference type="ARBA" id="ARBA00023146"/>
    </source>
</evidence>